<dbReference type="Pfam" id="PF20540">
    <property type="entry name" value="DUF6755"/>
    <property type="match status" value="1"/>
</dbReference>
<gene>
    <name evidence="3" type="ORF">ACFOPQ_03875</name>
</gene>
<sequence length="106" mass="11914">MSLPNPSQPNDMRDPANHPLPSRPNTRAPRVSLPRPRYAQQSLIIGLLLAFVLVFWTVQLFILMTALDAYLGGEHHLLWPSALSSLLLGALSLWLVRLIPREPRDS</sequence>
<protein>
    <submittedName>
        <fullName evidence="3">DUF6755 family protein</fullName>
    </submittedName>
</protein>
<feature type="transmembrane region" description="Helical" evidence="2">
    <location>
        <begin position="77"/>
        <end position="96"/>
    </location>
</feature>
<dbReference type="RefSeq" id="WP_380076064.1">
    <property type="nucleotide sequence ID" value="NZ_JBHRZF010000035.1"/>
</dbReference>
<keyword evidence="4" id="KW-1185">Reference proteome</keyword>
<proteinExistence type="predicted"/>
<feature type="compositionally biased region" description="Polar residues" evidence="1">
    <location>
        <begin position="1"/>
        <end position="10"/>
    </location>
</feature>
<evidence type="ECO:0000256" key="2">
    <source>
        <dbReference type="SAM" id="Phobius"/>
    </source>
</evidence>
<feature type="transmembrane region" description="Helical" evidence="2">
    <location>
        <begin position="43"/>
        <end position="65"/>
    </location>
</feature>
<dbReference type="EMBL" id="JBHRZF010000035">
    <property type="protein sequence ID" value="MFC3859903.1"/>
    <property type="molecule type" value="Genomic_DNA"/>
</dbReference>
<organism evidence="3 4">
    <name type="scientific">Deinococcus antarcticus</name>
    <dbReference type="NCBI Taxonomy" id="1298767"/>
    <lineage>
        <taxon>Bacteria</taxon>
        <taxon>Thermotogati</taxon>
        <taxon>Deinococcota</taxon>
        <taxon>Deinococci</taxon>
        <taxon>Deinococcales</taxon>
        <taxon>Deinococcaceae</taxon>
        <taxon>Deinococcus</taxon>
    </lineage>
</organism>
<reference evidence="4" key="1">
    <citation type="journal article" date="2019" name="Int. J. Syst. Evol. Microbiol.">
        <title>The Global Catalogue of Microorganisms (GCM) 10K type strain sequencing project: providing services to taxonomists for standard genome sequencing and annotation.</title>
        <authorList>
            <consortium name="The Broad Institute Genomics Platform"/>
            <consortium name="The Broad Institute Genome Sequencing Center for Infectious Disease"/>
            <person name="Wu L."/>
            <person name="Ma J."/>
        </authorList>
    </citation>
    <scope>NUCLEOTIDE SEQUENCE [LARGE SCALE GENOMIC DNA]</scope>
    <source>
        <strain evidence="4">CCTCC AB 2013263</strain>
    </source>
</reference>
<keyword evidence="2" id="KW-0472">Membrane</keyword>
<evidence type="ECO:0000313" key="3">
    <source>
        <dbReference type="EMBL" id="MFC3859903.1"/>
    </source>
</evidence>
<dbReference type="InterPro" id="IPR046643">
    <property type="entry name" value="DUF6755"/>
</dbReference>
<accession>A0ABV8A2M9</accession>
<keyword evidence="2" id="KW-0812">Transmembrane</keyword>
<keyword evidence="2" id="KW-1133">Transmembrane helix</keyword>
<evidence type="ECO:0000256" key="1">
    <source>
        <dbReference type="SAM" id="MobiDB-lite"/>
    </source>
</evidence>
<feature type="region of interest" description="Disordered" evidence="1">
    <location>
        <begin position="1"/>
        <end position="33"/>
    </location>
</feature>
<comment type="caution">
    <text evidence="3">The sequence shown here is derived from an EMBL/GenBank/DDBJ whole genome shotgun (WGS) entry which is preliminary data.</text>
</comment>
<evidence type="ECO:0000313" key="4">
    <source>
        <dbReference type="Proteomes" id="UP001595748"/>
    </source>
</evidence>
<name>A0ABV8A2M9_9DEIO</name>
<dbReference type="Proteomes" id="UP001595748">
    <property type="component" value="Unassembled WGS sequence"/>
</dbReference>